<keyword evidence="4 7" id="KW-0067">ATP-binding</keyword>
<organism evidence="10 11">
    <name type="scientific">Corynebacterium ammoniagenes DSM 20306</name>
    <dbReference type="NCBI Taxonomy" id="649754"/>
    <lineage>
        <taxon>Bacteria</taxon>
        <taxon>Bacillati</taxon>
        <taxon>Actinomycetota</taxon>
        <taxon>Actinomycetes</taxon>
        <taxon>Mycobacteriales</taxon>
        <taxon>Corynebacteriaceae</taxon>
        <taxon>Corynebacterium</taxon>
    </lineage>
</organism>
<dbReference type="HAMAP" id="MF_00044">
    <property type="entry name" value="Asp_tRNA_synth_type1"/>
    <property type="match status" value="1"/>
</dbReference>
<comment type="caution">
    <text evidence="10">The sequence shown here is derived from an EMBL/GenBank/DDBJ whole genome shotgun (WGS) entry which is preliminary data.</text>
</comment>
<comment type="similarity">
    <text evidence="1 7">Belongs to the class-II aminoacyl-tRNA synthetase family. Type 1 subfamily.</text>
</comment>
<dbReference type="Pfam" id="PF00152">
    <property type="entry name" value="tRNA-synt_2"/>
    <property type="match status" value="1"/>
</dbReference>
<feature type="binding site" evidence="7">
    <location>
        <position position="509"/>
    </location>
    <ligand>
        <name>L-aspartate</name>
        <dbReference type="ChEBI" id="CHEBI:29991"/>
    </ligand>
</feature>
<dbReference type="CDD" id="cd00777">
    <property type="entry name" value="AspRS_core"/>
    <property type="match status" value="1"/>
</dbReference>
<dbReference type="SUPFAM" id="SSF50249">
    <property type="entry name" value="Nucleic acid-binding proteins"/>
    <property type="match status" value="1"/>
</dbReference>
<dbReference type="Gene3D" id="3.30.930.10">
    <property type="entry name" value="Bira Bifunctional Protein, Domain 2"/>
    <property type="match status" value="1"/>
</dbReference>
<dbReference type="InterPro" id="IPR029351">
    <property type="entry name" value="GAD_dom"/>
</dbReference>
<dbReference type="InterPro" id="IPR047089">
    <property type="entry name" value="Asp-tRNA-ligase_1_N"/>
</dbReference>
<dbReference type="SUPFAM" id="SSF55261">
    <property type="entry name" value="GAD domain-like"/>
    <property type="match status" value="1"/>
</dbReference>
<dbReference type="Pfam" id="PF01336">
    <property type="entry name" value="tRNA_anti-codon"/>
    <property type="match status" value="1"/>
</dbReference>
<feature type="binding site" evidence="7">
    <location>
        <begin position="554"/>
        <end position="557"/>
    </location>
    <ligand>
        <name>ATP</name>
        <dbReference type="ChEBI" id="CHEBI:30616"/>
    </ligand>
</feature>
<dbReference type="Pfam" id="PF02938">
    <property type="entry name" value="GAD"/>
    <property type="match status" value="1"/>
</dbReference>
<feature type="binding site" evidence="7">
    <location>
        <position position="468"/>
    </location>
    <ligand>
        <name>L-aspartate</name>
        <dbReference type="ChEBI" id="CHEBI:29991"/>
    </ligand>
</feature>
<dbReference type="CDD" id="cd04317">
    <property type="entry name" value="EcAspRS_like_N"/>
    <property type="match status" value="1"/>
</dbReference>
<feature type="binding site" evidence="7">
    <location>
        <position position="245"/>
    </location>
    <ligand>
        <name>ATP</name>
        <dbReference type="ChEBI" id="CHEBI:30616"/>
    </ligand>
</feature>
<feature type="binding site" evidence="7">
    <location>
        <begin position="236"/>
        <end position="238"/>
    </location>
    <ligand>
        <name>ATP</name>
        <dbReference type="ChEBI" id="CHEBI:30616"/>
    </ligand>
</feature>
<comment type="catalytic activity">
    <reaction evidence="7">
        <text>tRNA(Asx) + L-aspartate + ATP = L-aspartyl-tRNA(Asx) + AMP + diphosphate</text>
        <dbReference type="Rhea" id="RHEA:18349"/>
        <dbReference type="Rhea" id="RHEA-COMP:9710"/>
        <dbReference type="Rhea" id="RHEA-COMP:9711"/>
        <dbReference type="ChEBI" id="CHEBI:29991"/>
        <dbReference type="ChEBI" id="CHEBI:30616"/>
        <dbReference type="ChEBI" id="CHEBI:33019"/>
        <dbReference type="ChEBI" id="CHEBI:78442"/>
        <dbReference type="ChEBI" id="CHEBI:78516"/>
        <dbReference type="ChEBI" id="CHEBI:456215"/>
        <dbReference type="EC" id="6.1.1.23"/>
    </reaction>
</comment>
<dbReference type="PROSITE" id="PS50862">
    <property type="entry name" value="AA_TRNA_LIGASE_II"/>
    <property type="match status" value="1"/>
</dbReference>
<gene>
    <name evidence="7 10" type="primary">aspS</name>
    <name evidence="10" type="ORF">HMPREF0281_00313</name>
</gene>
<feature type="compositionally biased region" description="Basic and acidic residues" evidence="8">
    <location>
        <begin position="595"/>
        <end position="618"/>
    </location>
</feature>
<dbReference type="InterPro" id="IPR004524">
    <property type="entry name" value="Asp-tRNA-ligase_1"/>
</dbReference>
<keyword evidence="3 7" id="KW-0547">Nucleotide-binding</keyword>
<feature type="binding site" evidence="7">
    <location>
        <position position="236"/>
    </location>
    <ligand>
        <name>L-aspartate</name>
        <dbReference type="ChEBI" id="CHEBI:29991"/>
    </ligand>
</feature>
<dbReference type="GO" id="GO:0004815">
    <property type="term" value="F:aspartate-tRNA ligase activity"/>
    <property type="evidence" value="ECO:0007669"/>
    <property type="project" value="UniProtKB-EC"/>
</dbReference>
<evidence type="ECO:0000256" key="5">
    <source>
        <dbReference type="ARBA" id="ARBA00022917"/>
    </source>
</evidence>
<comment type="subcellular location">
    <subcellularLocation>
        <location evidence="7">Cytoplasm</location>
    </subcellularLocation>
</comment>
<evidence type="ECO:0000256" key="6">
    <source>
        <dbReference type="ARBA" id="ARBA00023146"/>
    </source>
</evidence>
<evidence type="ECO:0000256" key="2">
    <source>
        <dbReference type="ARBA" id="ARBA00022598"/>
    </source>
</evidence>
<keyword evidence="5 7" id="KW-0648">Protein biosynthesis</keyword>
<dbReference type="Gene3D" id="3.30.1360.30">
    <property type="entry name" value="GAD-like domain"/>
    <property type="match status" value="1"/>
</dbReference>
<feature type="region of interest" description="Aspartate" evidence="7">
    <location>
        <begin position="214"/>
        <end position="217"/>
    </location>
</feature>
<evidence type="ECO:0000256" key="7">
    <source>
        <dbReference type="HAMAP-Rule" id="MF_00044"/>
    </source>
</evidence>
<reference evidence="10 11" key="1">
    <citation type="submission" date="2010-04" db="EMBL/GenBank/DDBJ databases">
        <authorList>
            <person name="Weinstock G."/>
            <person name="Sodergren E."/>
            <person name="Clifton S."/>
            <person name="Fulton L."/>
            <person name="Fulton B."/>
            <person name="Courtney L."/>
            <person name="Fronick C."/>
            <person name="Harrison M."/>
            <person name="Strong C."/>
            <person name="Farmer C."/>
            <person name="Delahaunty K."/>
            <person name="Markovic C."/>
            <person name="Hall O."/>
            <person name="Minx P."/>
            <person name="Tomlinson C."/>
            <person name="Mitreva M."/>
            <person name="Hou S."/>
            <person name="Wollam A."/>
            <person name="Pepin K.H."/>
            <person name="Johnson M."/>
            <person name="Bhonagiri V."/>
            <person name="Zhang X."/>
            <person name="Suruliraj S."/>
            <person name="Warren W."/>
            <person name="Chinwalla A."/>
            <person name="Mardis E.R."/>
            <person name="Wilson R.K."/>
        </authorList>
    </citation>
    <scope>NUCLEOTIDE SEQUENCE [LARGE SCALE GENOMIC DNA]</scope>
    <source>
        <strain evidence="10 11">DSM 20306</strain>
    </source>
</reference>
<feature type="site" description="Important for tRNA non-discrimination" evidence="7">
    <location>
        <position position="95"/>
    </location>
</feature>
<dbReference type="InterPro" id="IPR004364">
    <property type="entry name" value="Aa-tRNA-synt_II"/>
</dbReference>
<dbReference type="InterPro" id="IPR004365">
    <property type="entry name" value="NA-bd_OB_tRNA"/>
</dbReference>
<dbReference type="SUPFAM" id="SSF55681">
    <property type="entry name" value="Class II aaRS and biotin synthetases"/>
    <property type="match status" value="1"/>
</dbReference>
<feature type="binding site" evidence="7">
    <location>
        <position position="190"/>
    </location>
    <ligand>
        <name>L-aspartate</name>
        <dbReference type="ChEBI" id="CHEBI:29991"/>
    </ligand>
</feature>
<comment type="function">
    <text evidence="7">Aspartyl-tRNA synthetase with relaxed tRNA specificity since it is able to aspartylate not only its cognate tRNA(Asp) but also tRNA(Asn). Reaction proceeds in two steps: L-aspartate is first activated by ATP to form Asp-AMP and then transferred to the acceptor end of tRNA(Asp/Asn).</text>
</comment>
<dbReference type="NCBIfam" id="TIGR00459">
    <property type="entry name" value="aspS_bact"/>
    <property type="match status" value="1"/>
</dbReference>
<dbReference type="PRINTS" id="PR01042">
    <property type="entry name" value="TRNASYNTHASP"/>
</dbReference>
<evidence type="ECO:0000313" key="10">
    <source>
        <dbReference type="EMBL" id="EFG82285.1"/>
    </source>
</evidence>
<proteinExistence type="inferred from homology"/>
<feature type="region of interest" description="Disordered" evidence="8">
    <location>
        <begin position="579"/>
        <end position="618"/>
    </location>
</feature>
<accession>A0ABP2IFI2</accession>
<feature type="domain" description="Aminoacyl-transfer RNA synthetases class-II family profile" evidence="9">
    <location>
        <begin position="155"/>
        <end position="592"/>
    </location>
</feature>
<feature type="site" description="Important for tRNA non-discrimination" evidence="7">
    <location>
        <position position="46"/>
    </location>
</feature>
<dbReference type="InterPro" id="IPR002312">
    <property type="entry name" value="Asp/Asn-tRNA-synth_IIb"/>
</dbReference>
<dbReference type="InterPro" id="IPR004115">
    <property type="entry name" value="GAD-like_sf"/>
</dbReference>
<feature type="binding site" evidence="7">
    <location>
        <position position="502"/>
    </location>
    <ligand>
        <name>ATP</name>
        <dbReference type="ChEBI" id="CHEBI:30616"/>
    </ligand>
</feature>
<dbReference type="InterPro" id="IPR006195">
    <property type="entry name" value="aa-tRNA-synth_II"/>
</dbReference>
<dbReference type="InterPro" id="IPR045864">
    <property type="entry name" value="aa-tRNA-synth_II/BPL/LPL"/>
</dbReference>
<evidence type="ECO:0000256" key="4">
    <source>
        <dbReference type="ARBA" id="ARBA00022840"/>
    </source>
</evidence>
<evidence type="ECO:0000259" key="9">
    <source>
        <dbReference type="PROSITE" id="PS50862"/>
    </source>
</evidence>
<sequence length="618" mass="68326">MLGEVVAYLKGMNTNVLRTHLAGELRKELTGETVTLTGWVSRRRDHGGVIFIDLRDRSGLAQAVFRESEVAEQAHELRSEFVVRVTGVVEARPEGSENPNLASGEIELNVTELEVLNKSAALPFQIDDPSTSGEVGEEARLRYRYLDLRRKAQGDALRLRSAANRAARRVLDNHEFTEIETPTLTRSTPEGARDFLVPARLKPGSWYALPQSPQLFKQLLMVAGMERYYQLARCYRDEDFRADRQPEFTQLDVEMSFVDQEDVIALGEEIIAELWKLIGYEITTPIPRMTYADAMKYYGSDKPDLRFDIKLVECTDFFKDTTFRVFQNEYVGAVVMEGGASQPRRQFDAWQEWAKQRGAKGLAYITVAEDGTLGGPVAKNITDAEREGIAEHVGAKPGDAIFFAAGDTKSSRALLGAARGEIARKNDLIKEGDWAFTWVVDAPMFEPAAEATASGDVALGNSSWTAVHHAFTSPKPEWLDSFDDNPGEATAYAYDIVCNGNEIGGGSIRIHNAEVQKRVFNVMGIGEEEAQEKFGFLLDAFQYGAPPHGGIAFGWDRIVSLLGGFDSIRDVIAFPKSGGGVDPLTDAPAPIPAQQRKETGVDFKPEKAKSKEEDKAKA</sequence>
<dbReference type="EC" id="6.1.1.23" evidence="7"/>
<dbReference type="InterPro" id="IPR012340">
    <property type="entry name" value="NA-bd_OB-fold"/>
</dbReference>
<keyword evidence="6 7" id="KW-0030">Aminoacyl-tRNA synthetase</keyword>
<dbReference type="InterPro" id="IPR047090">
    <property type="entry name" value="AspRS_core"/>
</dbReference>
<dbReference type="NCBIfam" id="NF001750">
    <property type="entry name" value="PRK00476.1"/>
    <property type="match status" value="1"/>
</dbReference>
<name>A0ABP2IFI2_CORAM</name>
<dbReference type="PANTHER" id="PTHR22594:SF5">
    <property type="entry name" value="ASPARTATE--TRNA LIGASE, MITOCHONDRIAL"/>
    <property type="match status" value="1"/>
</dbReference>
<evidence type="ECO:0000313" key="11">
    <source>
        <dbReference type="Proteomes" id="UP000006015"/>
    </source>
</evidence>
<comment type="subunit">
    <text evidence="7">Homodimer.</text>
</comment>
<evidence type="ECO:0000256" key="3">
    <source>
        <dbReference type="ARBA" id="ARBA00022741"/>
    </source>
</evidence>
<dbReference type="EMBL" id="ADNS01000002">
    <property type="protein sequence ID" value="EFG82285.1"/>
    <property type="molecule type" value="Genomic_DNA"/>
</dbReference>
<protein>
    <recommendedName>
        <fullName evidence="7">Aspartate--tRNA(Asp/Asn) ligase</fullName>
        <ecNumber evidence="7">6.1.1.23</ecNumber>
    </recommendedName>
    <alternativeName>
        <fullName evidence="7">Aspartyl-tRNA synthetase</fullName>
        <shortName evidence="7">AspRS</shortName>
    </alternativeName>
    <alternativeName>
        <fullName evidence="7">Non-discriminating aspartyl-tRNA synthetase</fullName>
        <shortName evidence="7">ND-AspRS</shortName>
    </alternativeName>
</protein>
<evidence type="ECO:0000256" key="1">
    <source>
        <dbReference type="ARBA" id="ARBA00006303"/>
    </source>
</evidence>
<dbReference type="Gene3D" id="2.40.50.140">
    <property type="entry name" value="Nucleic acid-binding proteins"/>
    <property type="match status" value="1"/>
</dbReference>
<evidence type="ECO:0000256" key="8">
    <source>
        <dbReference type="SAM" id="MobiDB-lite"/>
    </source>
</evidence>
<keyword evidence="11" id="KW-1185">Reference proteome</keyword>
<keyword evidence="7" id="KW-0963">Cytoplasm</keyword>
<dbReference type="Proteomes" id="UP000006015">
    <property type="component" value="Unassembled WGS sequence"/>
</dbReference>
<keyword evidence="2 7" id="KW-0436">Ligase</keyword>
<dbReference type="PANTHER" id="PTHR22594">
    <property type="entry name" value="ASPARTYL/LYSYL-TRNA SYNTHETASE"/>
    <property type="match status" value="1"/>
</dbReference>